<dbReference type="EMBL" id="CP000698">
    <property type="protein sequence ID" value="ABQ25558.1"/>
    <property type="molecule type" value="Genomic_DNA"/>
</dbReference>
<reference evidence="2 3" key="1">
    <citation type="submission" date="2007-05" db="EMBL/GenBank/DDBJ databases">
        <title>Complete sequence of Geobacter uraniireducens Rf4.</title>
        <authorList>
            <consortium name="US DOE Joint Genome Institute"/>
            <person name="Copeland A."/>
            <person name="Lucas S."/>
            <person name="Lapidus A."/>
            <person name="Barry K."/>
            <person name="Detter J.C."/>
            <person name="Glavina del Rio T."/>
            <person name="Hammon N."/>
            <person name="Israni S."/>
            <person name="Dalin E."/>
            <person name="Tice H."/>
            <person name="Pitluck S."/>
            <person name="Chertkov O."/>
            <person name="Brettin T."/>
            <person name="Bruce D."/>
            <person name="Han C."/>
            <person name="Schmutz J."/>
            <person name="Larimer F."/>
            <person name="Land M."/>
            <person name="Hauser L."/>
            <person name="Kyrpides N."/>
            <person name="Mikhailova N."/>
            <person name="Shelobolina E."/>
            <person name="Aklujkar M."/>
            <person name="Lovley D."/>
            <person name="Richardson P."/>
        </authorList>
    </citation>
    <scope>NUCLEOTIDE SEQUENCE [LARGE SCALE GENOMIC DNA]</scope>
    <source>
        <strain evidence="2 3">Rf4</strain>
    </source>
</reference>
<feature type="transmembrane region" description="Helical" evidence="1">
    <location>
        <begin position="96"/>
        <end position="117"/>
    </location>
</feature>
<sequence>MATWFWYAIAAAILYGLHQVFTKLAADNISDGLGGLVVEAAAAVTIAIYLVFLWLTNSWTQKATATGIWYSILTGISVGAGTVMFFLLFQKGGPLSAVPMVLAGGAALMAVSGILFFKEPASWPRLLGIAFSIAGLFLLRYSPEK</sequence>
<dbReference type="SUPFAM" id="SSF103481">
    <property type="entry name" value="Multidrug resistance efflux transporter EmrE"/>
    <property type="match status" value="1"/>
</dbReference>
<dbReference type="InterPro" id="IPR037185">
    <property type="entry name" value="EmrE-like"/>
</dbReference>
<organism evidence="2 3">
    <name type="scientific">Geotalea uraniireducens (strain Rf4)</name>
    <name type="common">Geobacter uraniireducens</name>
    <dbReference type="NCBI Taxonomy" id="351605"/>
    <lineage>
        <taxon>Bacteria</taxon>
        <taxon>Pseudomonadati</taxon>
        <taxon>Thermodesulfobacteriota</taxon>
        <taxon>Desulfuromonadia</taxon>
        <taxon>Geobacterales</taxon>
        <taxon>Geobacteraceae</taxon>
        <taxon>Geotalea</taxon>
    </lineage>
</organism>
<dbReference type="KEGG" id="gur:Gura_1357"/>
<dbReference type="HOGENOM" id="CLU_1784102_0_0_7"/>
<dbReference type="RefSeq" id="WP_011938275.1">
    <property type="nucleotide sequence ID" value="NC_009483.1"/>
</dbReference>
<dbReference type="Proteomes" id="UP000006695">
    <property type="component" value="Chromosome"/>
</dbReference>
<protein>
    <recommendedName>
        <fullName evidence="4">EamA domain-containing protein</fullName>
    </recommendedName>
</protein>
<dbReference type="OrthoDB" id="9808638at2"/>
<dbReference type="Gene3D" id="1.10.3730.20">
    <property type="match status" value="1"/>
</dbReference>
<evidence type="ECO:0008006" key="4">
    <source>
        <dbReference type="Google" id="ProtNLM"/>
    </source>
</evidence>
<accession>A5GA28</accession>
<evidence type="ECO:0000256" key="1">
    <source>
        <dbReference type="SAM" id="Phobius"/>
    </source>
</evidence>
<feature type="transmembrane region" description="Helical" evidence="1">
    <location>
        <begin position="123"/>
        <end position="141"/>
    </location>
</feature>
<evidence type="ECO:0000313" key="2">
    <source>
        <dbReference type="EMBL" id="ABQ25558.1"/>
    </source>
</evidence>
<keyword evidence="3" id="KW-1185">Reference proteome</keyword>
<gene>
    <name evidence="2" type="ordered locus">Gura_1357</name>
</gene>
<feature type="transmembrane region" description="Helical" evidence="1">
    <location>
        <begin position="33"/>
        <end position="55"/>
    </location>
</feature>
<feature type="transmembrane region" description="Helical" evidence="1">
    <location>
        <begin position="67"/>
        <end position="89"/>
    </location>
</feature>
<proteinExistence type="predicted"/>
<keyword evidence="1" id="KW-1133">Transmembrane helix</keyword>
<dbReference type="STRING" id="351605.Gura_1357"/>
<evidence type="ECO:0000313" key="3">
    <source>
        <dbReference type="Proteomes" id="UP000006695"/>
    </source>
</evidence>
<dbReference type="AlphaFoldDB" id="A5GA28"/>
<keyword evidence="1" id="KW-0812">Transmembrane</keyword>
<feature type="transmembrane region" description="Helical" evidence="1">
    <location>
        <begin position="6"/>
        <end position="26"/>
    </location>
</feature>
<keyword evidence="1" id="KW-0472">Membrane</keyword>
<name>A5GA28_GEOUR</name>